<feature type="transmembrane region" description="Helical" evidence="1">
    <location>
        <begin position="45"/>
        <end position="64"/>
    </location>
</feature>
<evidence type="ECO:0008006" key="4">
    <source>
        <dbReference type="Google" id="ProtNLM"/>
    </source>
</evidence>
<keyword evidence="3" id="KW-1185">Reference proteome</keyword>
<feature type="transmembrane region" description="Helical" evidence="1">
    <location>
        <begin position="20"/>
        <end position="39"/>
    </location>
</feature>
<feature type="transmembrane region" description="Helical" evidence="1">
    <location>
        <begin position="104"/>
        <end position="121"/>
    </location>
</feature>
<dbReference type="Proteomes" id="UP000033115">
    <property type="component" value="Chromosome"/>
</dbReference>
<accession>A0A0E3JRW6</accession>
<evidence type="ECO:0000313" key="3">
    <source>
        <dbReference type="Proteomes" id="UP000033115"/>
    </source>
</evidence>
<reference evidence="2 3" key="1">
    <citation type="journal article" date="2015" name="J. Biotechnol.">
        <title>Complete genome sequence of a malodorant-producing acetogen, Clostridium scatologenes ATCC 25775(T).</title>
        <authorList>
            <person name="Zhu Z."/>
            <person name="Guo T."/>
            <person name="Zheng H."/>
            <person name="Song T."/>
            <person name="Ouyang P."/>
            <person name="Xie J."/>
        </authorList>
    </citation>
    <scope>NUCLEOTIDE SEQUENCE [LARGE SCALE GENOMIC DNA]</scope>
    <source>
        <strain evidence="2 3">ATCC 25775</strain>
    </source>
</reference>
<keyword evidence="1" id="KW-0812">Transmembrane</keyword>
<keyword evidence="1" id="KW-0472">Membrane</keyword>
<dbReference type="NCBIfam" id="TIGR04086">
    <property type="entry name" value="TIGR04086_membr"/>
    <property type="match status" value="1"/>
</dbReference>
<dbReference type="EMBL" id="CP009933">
    <property type="protein sequence ID" value="AKA71985.1"/>
    <property type="molecule type" value="Genomic_DNA"/>
</dbReference>
<gene>
    <name evidence="2" type="ORF">CSCA_4860</name>
</gene>
<dbReference type="RefSeq" id="WP_029162414.1">
    <property type="nucleotide sequence ID" value="NZ_CP009933.1"/>
</dbReference>
<name>A0A0E3JRW6_CLOSL</name>
<keyword evidence="1" id="KW-1133">Transmembrane helix</keyword>
<sequence length="124" mass="13508">MEKEKNTSYIVAAEGVLRGFIITVVLLIIFAVIMTFTEISETTSSTFYLITTLLSIIYGTIYAVRKTNSRGFLVGIMVTLLYLMVIYVVSVISGNSAVIGYNRIARFLLALVVGAASGIVARNL</sequence>
<evidence type="ECO:0000256" key="1">
    <source>
        <dbReference type="SAM" id="Phobius"/>
    </source>
</evidence>
<feature type="transmembrane region" description="Helical" evidence="1">
    <location>
        <begin position="71"/>
        <end position="92"/>
    </location>
</feature>
<evidence type="ECO:0000313" key="2">
    <source>
        <dbReference type="EMBL" id="AKA71985.1"/>
    </source>
</evidence>
<dbReference type="STRING" id="1548.CSCA_4860"/>
<dbReference type="HOGENOM" id="CLU_149197_0_1_9"/>
<protein>
    <recommendedName>
        <fullName evidence="4">TIGR04086 family membrane protein</fullName>
    </recommendedName>
</protein>
<dbReference type="InterPro" id="IPR023804">
    <property type="entry name" value="DUF3792_TM"/>
</dbReference>
<dbReference type="KEGG" id="csq:CSCA_4860"/>
<proteinExistence type="predicted"/>
<dbReference type="AlphaFoldDB" id="A0A0E3JRW6"/>
<organism evidence="2 3">
    <name type="scientific">Clostridium scatologenes</name>
    <dbReference type="NCBI Taxonomy" id="1548"/>
    <lineage>
        <taxon>Bacteria</taxon>
        <taxon>Bacillati</taxon>
        <taxon>Bacillota</taxon>
        <taxon>Clostridia</taxon>
        <taxon>Eubacteriales</taxon>
        <taxon>Clostridiaceae</taxon>
        <taxon>Clostridium</taxon>
    </lineage>
</organism>
<dbReference type="Pfam" id="PF12670">
    <property type="entry name" value="DUF3792"/>
    <property type="match status" value="1"/>
</dbReference>